<dbReference type="InterPro" id="IPR038078">
    <property type="entry name" value="PhoU-like_sf"/>
</dbReference>
<accession>A0A7Z7AX28</accession>
<evidence type="ECO:0000313" key="3">
    <source>
        <dbReference type="Proteomes" id="UP000199259"/>
    </source>
</evidence>
<dbReference type="GO" id="GO:0030643">
    <property type="term" value="P:intracellular phosphate ion homeostasis"/>
    <property type="evidence" value="ECO:0007669"/>
    <property type="project" value="InterPro"/>
</dbReference>
<protein>
    <submittedName>
        <fullName evidence="2">Phosphate uptake regulator</fullName>
    </submittedName>
</protein>
<comment type="caution">
    <text evidence="2">The sequence shown here is derived from an EMBL/GenBank/DDBJ whole genome shotgun (WGS) entry which is preliminary data.</text>
</comment>
<reference evidence="2 3" key="1">
    <citation type="submission" date="2016-10" db="EMBL/GenBank/DDBJ databases">
        <authorList>
            <person name="Varghese N."/>
            <person name="Submissions S."/>
        </authorList>
    </citation>
    <scope>NUCLEOTIDE SEQUENCE [LARGE SCALE GENOMIC DNA]</scope>
    <source>
        <strain evidence="2 3">PL 12/M</strain>
    </source>
</reference>
<dbReference type="AlphaFoldDB" id="A0A7Z7AX28"/>
<dbReference type="EMBL" id="FNCA01000005">
    <property type="protein sequence ID" value="SDF94513.1"/>
    <property type="molecule type" value="Genomic_DNA"/>
</dbReference>
<dbReference type="Pfam" id="PF01895">
    <property type="entry name" value="PhoU"/>
    <property type="match status" value="1"/>
</dbReference>
<dbReference type="Proteomes" id="UP000199259">
    <property type="component" value="Unassembled WGS sequence"/>
</dbReference>
<dbReference type="GO" id="GO:0045936">
    <property type="term" value="P:negative regulation of phosphate metabolic process"/>
    <property type="evidence" value="ECO:0007669"/>
    <property type="project" value="InterPro"/>
</dbReference>
<dbReference type="InterPro" id="IPR007159">
    <property type="entry name" value="SpoVT-AbrB_dom"/>
</dbReference>
<organism evidence="2 3">
    <name type="scientific">Methanolobus vulcani</name>
    <dbReference type="NCBI Taxonomy" id="38026"/>
    <lineage>
        <taxon>Archaea</taxon>
        <taxon>Methanobacteriati</taxon>
        <taxon>Methanobacteriota</taxon>
        <taxon>Stenosarchaea group</taxon>
        <taxon>Methanomicrobia</taxon>
        <taxon>Methanosarcinales</taxon>
        <taxon>Methanosarcinaceae</taxon>
        <taxon>Methanolobus</taxon>
    </lineage>
</organism>
<feature type="domain" description="SpoVT-AbrB" evidence="1">
    <location>
        <begin position="47"/>
        <end position="93"/>
    </location>
</feature>
<gene>
    <name evidence="2" type="ORF">SAMN04488589_1776</name>
</gene>
<evidence type="ECO:0000259" key="1">
    <source>
        <dbReference type="SMART" id="SM00966"/>
    </source>
</evidence>
<keyword evidence="3" id="KW-1185">Reference proteome</keyword>
<dbReference type="Gene3D" id="1.20.58.220">
    <property type="entry name" value="Phosphate transport system protein phou homolog 2, domain 2"/>
    <property type="match status" value="2"/>
</dbReference>
<dbReference type="SUPFAM" id="SSF109755">
    <property type="entry name" value="PhoU-like"/>
    <property type="match status" value="1"/>
</dbReference>
<dbReference type="PANTHER" id="PTHR42930">
    <property type="entry name" value="PHOSPHATE-SPECIFIC TRANSPORT SYSTEM ACCESSORY PROTEIN PHOU"/>
    <property type="match status" value="1"/>
</dbReference>
<dbReference type="Pfam" id="PF04014">
    <property type="entry name" value="MazE_antitoxin"/>
    <property type="match status" value="1"/>
</dbReference>
<dbReference type="InterPro" id="IPR028366">
    <property type="entry name" value="PhoU"/>
</dbReference>
<sequence>MFKNHFHLYRLHRLYLSIKVSFIGKFLSISHIFLSGVKKMDTRKVQITGKSTYVVTLPKKWALRSKLEAGSHISIFYQEDGSLLLKPPGIKTFKKMKKIKFNKELEHIKRDLVGLYIISDYQTIEIVGDDIPAAARREIKDLCHRLVGLEMVEGDEKKIIIKNFLDTEDFTIEKGLKRMSSLVYLMLDELASVFEENDKELCSHIISRDDDLDRMFLLVSKQHVERLNLKKPSKHDNLSLVESFYYRLAANDIERIGDHISKISLHFSYITLPQEVLAILVDLCRECQSLFMDSTEALRESNSDIANNVLGREDIFNKMLINAAQLQTGESIELIIDSFSRIKDYASNIAESAIDLSQL</sequence>
<dbReference type="GO" id="GO:0003677">
    <property type="term" value="F:DNA binding"/>
    <property type="evidence" value="ECO:0007669"/>
    <property type="project" value="InterPro"/>
</dbReference>
<evidence type="ECO:0000313" key="2">
    <source>
        <dbReference type="EMBL" id="SDF94513.1"/>
    </source>
</evidence>
<name>A0A7Z7AX28_9EURY</name>
<dbReference type="SMART" id="SM00966">
    <property type="entry name" value="SpoVT_AbrB"/>
    <property type="match status" value="1"/>
</dbReference>
<proteinExistence type="predicted"/>
<dbReference type="PANTHER" id="PTHR42930:SF6">
    <property type="entry name" value="PHOSPHATE REGULATORY PROTEIN-LIKE PROTEIN"/>
    <property type="match status" value="1"/>
</dbReference>
<dbReference type="InterPro" id="IPR026022">
    <property type="entry name" value="PhoU_dom"/>
</dbReference>